<evidence type="ECO:0000259" key="1">
    <source>
        <dbReference type="Pfam" id="PF01243"/>
    </source>
</evidence>
<gene>
    <name evidence="2" type="ORF">EQY75_02945</name>
</gene>
<dbReference type="Gene3D" id="2.30.110.10">
    <property type="entry name" value="Electron Transport, Fmn-binding Protein, Chain A"/>
    <property type="match status" value="1"/>
</dbReference>
<name>A0A411E7L7_9FLAO</name>
<organism evidence="2 3">
    <name type="scientific">Muriicola soli</name>
    <dbReference type="NCBI Taxonomy" id="2507538"/>
    <lineage>
        <taxon>Bacteria</taxon>
        <taxon>Pseudomonadati</taxon>
        <taxon>Bacteroidota</taxon>
        <taxon>Flavobacteriia</taxon>
        <taxon>Flavobacteriales</taxon>
        <taxon>Flavobacteriaceae</taxon>
        <taxon>Muriicola</taxon>
    </lineage>
</organism>
<evidence type="ECO:0000313" key="3">
    <source>
        <dbReference type="Proteomes" id="UP000290889"/>
    </source>
</evidence>
<dbReference type="OrthoDB" id="115989at2"/>
<evidence type="ECO:0000313" key="2">
    <source>
        <dbReference type="EMBL" id="QBA63597.1"/>
    </source>
</evidence>
<accession>A0A411E7L7</accession>
<dbReference type="PANTHER" id="PTHR39336">
    <property type="entry name" value="PYRIDOXAMINE PHOSPHATE OXIDASE FAMILY PROTEIN (AFU_ORTHOLOGUE AFUA_6G11440)"/>
    <property type="match status" value="1"/>
</dbReference>
<dbReference type="SUPFAM" id="SSF50475">
    <property type="entry name" value="FMN-binding split barrel"/>
    <property type="match status" value="1"/>
</dbReference>
<dbReference type="Pfam" id="PF01243">
    <property type="entry name" value="PNPOx_N"/>
    <property type="match status" value="1"/>
</dbReference>
<dbReference type="EMBL" id="CP035544">
    <property type="protein sequence ID" value="QBA63597.1"/>
    <property type="molecule type" value="Genomic_DNA"/>
</dbReference>
<dbReference type="AlphaFoldDB" id="A0A411E7L7"/>
<reference evidence="2 3" key="1">
    <citation type="submission" date="2019-01" db="EMBL/GenBank/DDBJ databases">
        <title>Muriicola soli sp. nov., isolated from soil.</title>
        <authorList>
            <person name="Kang H.J."/>
            <person name="Kim S.B."/>
        </authorList>
    </citation>
    <scope>NUCLEOTIDE SEQUENCE [LARGE SCALE GENOMIC DNA]</scope>
    <source>
        <strain evidence="2 3">MMS17-SY002</strain>
    </source>
</reference>
<keyword evidence="3" id="KW-1185">Reference proteome</keyword>
<feature type="domain" description="Pyridoxamine 5'-phosphate oxidase N-terminal" evidence="1">
    <location>
        <begin position="10"/>
        <end position="131"/>
    </location>
</feature>
<dbReference type="PANTHER" id="PTHR39336:SF1">
    <property type="entry name" value="PYRIDOXAMINE PHOSPHATE OXIDASE FAMILY PROTEIN (AFU_ORTHOLOGUE AFUA_6G11440)"/>
    <property type="match status" value="1"/>
</dbReference>
<sequence>MGRTFQKIGQRHREFIEKQKVFFVASAMDEGHINLSPKGMDSLRVLSEKKVIWLNLTGSGNETATHIVRNPRITLMFCAFEGPPQILRLYGQAKVYHPHDVEFSTLYSNFEEIPGSRQVFEVNVDLVQTSCGMGVPLLEYQGERDDLVAWADNLGEEGLAEYKKKKNTKSLEGLSTGIFGK</sequence>
<dbReference type="Proteomes" id="UP000290889">
    <property type="component" value="Chromosome"/>
</dbReference>
<protein>
    <submittedName>
        <fullName evidence="2">Pyridoxamine 5'-phosphate oxidase family protein</fullName>
    </submittedName>
</protein>
<dbReference type="KEGG" id="mur:EQY75_02945"/>
<dbReference type="RefSeq" id="WP_129602739.1">
    <property type="nucleotide sequence ID" value="NZ_CP035544.1"/>
</dbReference>
<dbReference type="InterPro" id="IPR011576">
    <property type="entry name" value="Pyridox_Oxase_N"/>
</dbReference>
<proteinExistence type="predicted"/>
<dbReference type="InterPro" id="IPR012349">
    <property type="entry name" value="Split_barrel_FMN-bd"/>
</dbReference>